<feature type="binding site" evidence="7">
    <location>
        <position position="268"/>
    </location>
    <ligand>
        <name>L-histidine</name>
        <dbReference type="ChEBI" id="CHEBI:57595"/>
    </ligand>
</feature>
<dbReference type="CDD" id="cd00773">
    <property type="entry name" value="HisRS-like_core"/>
    <property type="match status" value="1"/>
</dbReference>
<dbReference type="GO" id="GO:0005737">
    <property type="term" value="C:cytoplasm"/>
    <property type="evidence" value="ECO:0007669"/>
    <property type="project" value="UniProtKB-UniRule"/>
</dbReference>
<keyword evidence="10" id="KW-1185">Reference proteome</keyword>
<evidence type="ECO:0000313" key="9">
    <source>
        <dbReference type="EMBL" id="SMH71848.1"/>
    </source>
</evidence>
<dbReference type="Pfam" id="PF13393">
    <property type="entry name" value="tRNA-synt_His"/>
    <property type="match status" value="1"/>
</dbReference>
<evidence type="ECO:0000256" key="7">
    <source>
        <dbReference type="PIRSR" id="PIRSR001549-1"/>
    </source>
</evidence>
<feature type="binding site" evidence="7">
    <location>
        <position position="109"/>
    </location>
    <ligand>
        <name>L-histidine</name>
        <dbReference type="ChEBI" id="CHEBI:57595"/>
    </ligand>
</feature>
<dbReference type="Proteomes" id="UP000230607">
    <property type="component" value="Chromosome 1"/>
</dbReference>
<evidence type="ECO:0000256" key="6">
    <source>
        <dbReference type="NCBIfam" id="TIGR00442"/>
    </source>
</evidence>
<protein>
    <recommendedName>
        <fullName evidence="3 6">Histidine--tRNA ligase</fullName>
        <ecNumber evidence="2 6">6.1.1.21</ecNumber>
    </recommendedName>
</protein>
<evidence type="ECO:0000256" key="5">
    <source>
        <dbReference type="ARBA" id="ARBA00047639"/>
    </source>
</evidence>
<dbReference type="NCBIfam" id="TIGR00442">
    <property type="entry name" value="hisS"/>
    <property type="match status" value="1"/>
</dbReference>
<sequence length="428" mass="48610">MSLKLELPRGMRDIESMESSTIEYVRQKFIETSNLFGFQFMEPSPIELLSVIETKSGPSIKNEIYHFTDKGDREVALRFDFTIGLTRFATSQKSIRLPTKISTFGGVWRYDEPQKGRYRFFHQWDIEIYGEPSIESDAEIIDFTSKFISRLGLENIVIDICDRELVESYVKDVFKSDSPNVIGDILRAVDKIQKKRKQDIINEYQEKGYSVPELEQILKFSEIKGLPNEIEKQIDTSQIKNWDKILQLFDTLKNRGVNNARINFGIVRGLDYYSGIIFEVFEKNFDVGALVGGGRYDTLTRAFGRSDLGATGAAGGVERIALLLEKQQVSTKNSESRVSVVFINSDMQKIAINVASKLRLNGIPTDVDLSGKSLKKQMEIASTSKRVIIVAPKEYADNCVIIRNMEDGSEKQIQLDVMLNDVKSSLQL</sequence>
<gene>
    <name evidence="9" type="ORF">NCS_11660</name>
</gene>
<evidence type="ECO:0000256" key="4">
    <source>
        <dbReference type="ARBA" id="ARBA00022741"/>
    </source>
</evidence>
<comment type="catalytic activity">
    <reaction evidence="5">
        <text>tRNA(His) + L-histidine + ATP = L-histidyl-tRNA(His) + AMP + diphosphate + H(+)</text>
        <dbReference type="Rhea" id="RHEA:17313"/>
        <dbReference type="Rhea" id="RHEA-COMP:9665"/>
        <dbReference type="Rhea" id="RHEA-COMP:9689"/>
        <dbReference type="ChEBI" id="CHEBI:15378"/>
        <dbReference type="ChEBI" id="CHEBI:30616"/>
        <dbReference type="ChEBI" id="CHEBI:33019"/>
        <dbReference type="ChEBI" id="CHEBI:57595"/>
        <dbReference type="ChEBI" id="CHEBI:78442"/>
        <dbReference type="ChEBI" id="CHEBI:78527"/>
        <dbReference type="ChEBI" id="CHEBI:456215"/>
        <dbReference type="EC" id="6.1.1.21"/>
    </reaction>
</comment>
<keyword evidence="9" id="KW-0436">Ligase</keyword>
<feature type="domain" description="Aminoacyl-transfer RNA synthetases class-II family profile" evidence="8">
    <location>
        <begin position="17"/>
        <end position="364"/>
    </location>
</feature>
<dbReference type="GO" id="GO:0006427">
    <property type="term" value="P:histidyl-tRNA aminoacylation"/>
    <property type="evidence" value="ECO:0007669"/>
    <property type="project" value="UniProtKB-UniRule"/>
</dbReference>
<dbReference type="EC" id="6.1.1.21" evidence="2 6"/>
<keyword evidence="9" id="KW-0030">Aminoacyl-tRNA synthetase</keyword>
<dbReference type="SUPFAM" id="SSF52954">
    <property type="entry name" value="Class II aaRS ABD-related"/>
    <property type="match status" value="1"/>
</dbReference>
<dbReference type="InterPro" id="IPR045864">
    <property type="entry name" value="aa-tRNA-synth_II/BPL/LPL"/>
</dbReference>
<name>A0A2H1FGG3_9ARCH</name>
<dbReference type="InterPro" id="IPR036621">
    <property type="entry name" value="Anticodon-bd_dom_sf"/>
</dbReference>
<evidence type="ECO:0000259" key="8">
    <source>
        <dbReference type="PROSITE" id="PS50862"/>
    </source>
</evidence>
<feature type="binding site" evidence="7">
    <location>
        <position position="123"/>
    </location>
    <ligand>
        <name>L-histidine</name>
        <dbReference type="ChEBI" id="CHEBI:57595"/>
    </ligand>
</feature>
<dbReference type="GO" id="GO:0004821">
    <property type="term" value="F:histidine-tRNA ligase activity"/>
    <property type="evidence" value="ECO:0007669"/>
    <property type="project" value="UniProtKB-UniRule"/>
</dbReference>
<feature type="binding site" evidence="7">
    <location>
        <position position="127"/>
    </location>
    <ligand>
        <name>L-histidine</name>
        <dbReference type="ChEBI" id="CHEBI:57595"/>
    </ligand>
</feature>
<dbReference type="InterPro" id="IPR004516">
    <property type="entry name" value="HisRS/HisZ"/>
</dbReference>
<dbReference type="Gene3D" id="3.30.930.10">
    <property type="entry name" value="Bira Bifunctional Protein, Domain 2"/>
    <property type="match status" value="1"/>
</dbReference>
<dbReference type="InterPro" id="IPR006195">
    <property type="entry name" value="aa-tRNA-synth_II"/>
</dbReference>
<dbReference type="AlphaFoldDB" id="A0A2H1FGG3"/>
<dbReference type="SUPFAM" id="SSF55681">
    <property type="entry name" value="Class II aaRS and biotin synthetases"/>
    <property type="match status" value="1"/>
</dbReference>
<dbReference type="PIRSF" id="PIRSF001549">
    <property type="entry name" value="His-tRNA_synth"/>
    <property type="match status" value="1"/>
</dbReference>
<feature type="binding site" evidence="7">
    <location>
        <begin position="272"/>
        <end position="273"/>
    </location>
    <ligand>
        <name>L-histidine</name>
        <dbReference type="ChEBI" id="CHEBI:57595"/>
    </ligand>
</feature>
<dbReference type="EMBL" id="LT841358">
    <property type="protein sequence ID" value="SMH71848.1"/>
    <property type="molecule type" value="Genomic_DNA"/>
</dbReference>
<dbReference type="Pfam" id="PF03129">
    <property type="entry name" value="HGTP_anticodon"/>
    <property type="match status" value="1"/>
</dbReference>
<comment type="similarity">
    <text evidence="1">Belongs to the class-II aminoacyl-tRNA synthetase family.</text>
</comment>
<dbReference type="GO" id="GO:0005524">
    <property type="term" value="F:ATP binding"/>
    <property type="evidence" value="ECO:0007669"/>
    <property type="project" value="InterPro"/>
</dbReference>
<evidence type="ECO:0000256" key="1">
    <source>
        <dbReference type="ARBA" id="ARBA00008226"/>
    </source>
</evidence>
<dbReference type="InterPro" id="IPR041715">
    <property type="entry name" value="HisRS-like_core"/>
</dbReference>
<dbReference type="InterPro" id="IPR004154">
    <property type="entry name" value="Anticodon-bd"/>
</dbReference>
<proteinExistence type="inferred from homology"/>
<reference evidence="10" key="1">
    <citation type="submission" date="2017-03" db="EMBL/GenBank/DDBJ databases">
        <authorList>
            <person name="Herbold C."/>
        </authorList>
    </citation>
    <scope>NUCLEOTIDE SEQUENCE [LARGE SCALE GENOMIC DNA]</scope>
</reference>
<evidence type="ECO:0000256" key="2">
    <source>
        <dbReference type="ARBA" id="ARBA00012815"/>
    </source>
</evidence>
<evidence type="ECO:0000256" key="3">
    <source>
        <dbReference type="ARBA" id="ARBA00017399"/>
    </source>
</evidence>
<evidence type="ECO:0000313" key="10">
    <source>
        <dbReference type="Proteomes" id="UP000230607"/>
    </source>
</evidence>
<dbReference type="PANTHER" id="PTHR43707:SF1">
    <property type="entry name" value="HISTIDINE--TRNA LIGASE, MITOCHONDRIAL-RELATED"/>
    <property type="match status" value="1"/>
</dbReference>
<dbReference type="PANTHER" id="PTHR43707">
    <property type="entry name" value="HISTIDYL-TRNA SYNTHETASE"/>
    <property type="match status" value="1"/>
</dbReference>
<dbReference type="InterPro" id="IPR015807">
    <property type="entry name" value="His-tRNA-ligase"/>
</dbReference>
<keyword evidence="4" id="KW-0547">Nucleotide-binding</keyword>
<dbReference type="PROSITE" id="PS50862">
    <property type="entry name" value="AA_TRNA_LIGASE_II"/>
    <property type="match status" value="1"/>
</dbReference>
<accession>A0A2H1FGG3</accession>
<dbReference type="Gene3D" id="3.40.50.800">
    <property type="entry name" value="Anticodon-binding domain"/>
    <property type="match status" value="1"/>
</dbReference>
<organism evidence="9 10">
    <name type="scientific">Candidatus Nitrosotalea okcheonensis</name>
    <dbReference type="NCBI Taxonomy" id="1903276"/>
    <lineage>
        <taxon>Archaea</taxon>
        <taxon>Nitrososphaerota</taxon>
        <taxon>Nitrososphaeria</taxon>
        <taxon>Nitrosotaleales</taxon>
        <taxon>Nitrosotaleaceae</taxon>
        <taxon>Nitrosotalea</taxon>
    </lineage>
</organism>
<feature type="binding site" evidence="7">
    <location>
        <begin position="80"/>
        <end position="82"/>
    </location>
    <ligand>
        <name>L-histidine</name>
        <dbReference type="ChEBI" id="CHEBI:57595"/>
    </ligand>
</feature>